<protein>
    <recommendedName>
        <fullName evidence="1">AAA+ ATPase lid domain-containing protein</fullName>
    </recommendedName>
</protein>
<dbReference type="Gene3D" id="3.40.50.300">
    <property type="entry name" value="P-loop containing nucleotide triphosphate hydrolases"/>
    <property type="match status" value="1"/>
</dbReference>
<comment type="caution">
    <text evidence="2">The sequence shown here is derived from an EMBL/GenBank/DDBJ whole genome shotgun (WGS) entry which is preliminary data.</text>
</comment>
<dbReference type="Proteomes" id="UP001140502">
    <property type="component" value="Unassembled WGS sequence"/>
</dbReference>
<gene>
    <name evidence="2" type="ORF">N0V84_011030</name>
</gene>
<organism evidence="2 3">
    <name type="scientific">Fusarium piperis</name>
    <dbReference type="NCBI Taxonomy" id="1435070"/>
    <lineage>
        <taxon>Eukaryota</taxon>
        <taxon>Fungi</taxon>
        <taxon>Dikarya</taxon>
        <taxon>Ascomycota</taxon>
        <taxon>Pezizomycotina</taxon>
        <taxon>Sordariomycetes</taxon>
        <taxon>Hypocreomycetidae</taxon>
        <taxon>Hypocreales</taxon>
        <taxon>Nectriaceae</taxon>
        <taxon>Fusarium</taxon>
        <taxon>Fusarium solani species complex</taxon>
    </lineage>
</organism>
<dbReference type="InterPro" id="IPR027417">
    <property type="entry name" value="P-loop_NTPase"/>
</dbReference>
<dbReference type="OrthoDB" id="10042665at2759"/>
<evidence type="ECO:0000259" key="1">
    <source>
        <dbReference type="Pfam" id="PF23232"/>
    </source>
</evidence>
<dbReference type="AlphaFoldDB" id="A0A9W8W3C1"/>
<dbReference type="SUPFAM" id="SSF52540">
    <property type="entry name" value="P-loop containing nucleoside triphosphate hydrolases"/>
    <property type="match status" value="1"/>
</dbReference>
<dbReference type="PANTHER" id="PTHR46411:SF4">
    <property type="entry name" value="AAA+ ATPASE DOMAIN-CONTAINING PROTEIN"/>
    <property type="match status" value="1"/>
</dbReference>
<reference evidence="2" key="1">
    <citation type="submission" date="2022-10" db="EMBL/GenBank/DDBJ databases">
        <title>Tapping the CABI collections for fungal endophytes: first genome assemblies for Collariella, Neodidymelliopsis, Ascochyta clinopodiicola, Didymella pomorum, Didymosphaeria variabile, Neocosmospora piperis and Neocucurbitaria cava.</title>
        <authorList>
            <person name="Hill R."/>
        </authorList>
    </citation>
    <scope>NUCLEOTIDE SEQUENCE</scope>
    <source>
        <strain evidence="2">IMI 366586</strain>
    </source>
</reference>
<proteinExistence type="predicted"/>
<dbReference type="Pfam" id="PF23232">
    <property type="entry name" value="AAA_lid_13"/>
    <property type="match status" value="1"/>
</dbReference>
<dbReference type="EMBL" id="JAPEUR010000384">
    <property type="protein sequence ID" value="KAJ4310313.1"/>
    <property type="molecule type" value="Genomic_DNA"/>
</dbReference>
<feature type="domain" description="AAA+ ATPase lid" evidence="1">
    <location>
        <begin position="103"/>
        <end position="168"/>
    </location>
</feature>
<sequence length="172" mass="19263">MTAELIAKKTRRPLLSLSVADLGTEEVQMEKRLMKWLSRVAIWGAIVLIDEAKVYMEQREPGQTGRNALVTGLLFLTSNGIGLFDEAAMSRIRLAVQYTRPTDAERTEIWRKLFDKLEQDQGSGFESSQPAGSATKPTIVVRSTARDVVLSKEQYATNLKLNGRDIRNLPLV</sequence>
<name>A0A9W8W3C1_9HYPO</name>
<dbReference type="InterPro" id="IPR056599">
    <property type="entry name" value="AAA_lid_fung"/>
</dbReference>
<accession>A0A9W8W3C1</accession>
<evidence type="ECO:0000313" key="3">
    <source>
        <dbReference type="Proteomes" id="UP001140502"/>
    </source>
</evidence>
<dbReference type="PANTHER" id="PTHR46411">
    <property type="entry name" value="FAMILY ATPASE, PUTATIVE-RELATED"/>
    <property type="match status" value="1"/>
</dbReference>
<evidence type="ECO:0000313" key="2">
    <source>
        <dbReference type="EMBL" id="KAJ4310313.1"/>
    </source>
</evidence>
<keyword evidence="3" id="KW-1185">Reference proteome</keyword>